<feature type="repeat" description="WD" evidence="3">
    <location>
        <begin position="1227"/>
        <end position="1259"/>
    </location>
</feature>
<evidence type="ECO:0000259" key="4">
    <source>
        <dbReference type="PROSITE" id="PS50837"/>
    </source>
</evidence>
<feature type="repeat" description="WD" evidence="3">
    <location>
        <begin position="1060"/>
        <end position="1101"/>
    </location>
</feature>
<keyword evidence="2" id="KW-0677">Repeat</keyword>
<reference evidence="5 6" key="1">
    <citation type="submission" date="2017-10" db="EMBL/GenBank/DDBJ databases">
        <title>Comparative genomics in systemic dimorphic fungi from Ajellomycetaceae.</title>
        <authorList>
            <person name="Munoz J.F."/>
            <person name="Mcewen J.G."/>
            <person name="Clay O.K."/>
            <person name="Cuomo C.A."/>
        </authorList>
    </citation>
    <scope>NUCLEOTIDE SEQUENCE [LARGE SCALE GENOMIC DNA]</scope>
    <source>
        <strain evidence="5 6">UAMH5409</strain>
    </source>
</reference>
<dbReference type="PROSITE" id="PS50082">
    <property type="entry name" value="WD_REPEATS_2"/>
    <property type="match status" value="8"/>
</dbReference>
<dbReference type="InterPro" id="IPR015943">
    <property type="entry name" value="WD40/YVTN_repeat-like_dom_sf"/>
</dbReference>
<dbReference type="SUPFAM" id="SSF50978">
    <property type="entry name" value="WD40 repeat-like"/>
    <property type="match status" value="2"/>
</dbReference>
<dbReference type="InterPro" id="IPR055440">
    <property type="entry name" value="Beta-prop_WDR90_4th"/>
</dbReference>
<dbReference type="InterPro" id="IPR035994">
    <property type="entry name" value="Nucleoside_phosphorylase_sf"/>
</dbReference>
<feature type="repeat" description="WD" evidence="3">
    <location>
        <begin position="1145"/>
        <end position="1177"/>
    </location>
</feature>
<dbReference type="STRING" id="1447875.A0A2B7XSE0"/>
<dbReference type="CDD" id="cd00200">
    <property type="entry name" value="WD40"/>
    <property type="match status" value="1"/>
</dbReference>
<dbReference type="Pfam" id="PF00400">
    <property type="entry name" value="WD40"/>
    <property type="match status" value="6"/>
</dbReference>
<dbReference type="PROSITE" id="PS50294">
    <property type="entry name" value="WD_REPEATS_REGION"/>
    <property type="match status" value="8"/>
</dbReference>
<dbReference type="InterPro" id="IPR036322">
    <property type="entry name" value="WD40_repeat_dom_sf"/>
</dbReference>
<dbReference type="GO" id="GO:0003824">
    <property type="term" value="F:catalytic activity"/>
    <property type="evidence" value="ECO:0007669"/>
    <property type="project" value="InterPro"/>
</dbReference>
<dbReference type="PANTHER" id="PTHR19848:SF8">
    <property type="entry name" value="F-BOX AND WD REPEAT DOMAIN CONTAINING 7"/>
    <property type="match status" value="1"/>
</dbReference>
<sequence length="1464" mass="163607">MSNLDPDLYTVAWLAPLRIEAQAALHMLDKHHEGRFPIGRGDDYVFEAGEIFGHNVIIATLPAGQEYGTGAGAALASQVKKFFPNLWIGLLVGVAAGLPDFSKNPPRDIRLGDVLIALPEGESPGIIGYDLGKETGTDGFQLLHSGYRLANTESIVRSAIGSIRLRAPDESEAFLPYYEYMKDKPHIDGTFVDPGQEKDQLYQVGEDGVSQLVERQRRVASKRTRVWYGPIGSGEKLMKSAQKRNILRDKYNVIGLEMEAAGIMNRIPVGVIRGVCDYGDEYKNKVWQPYAAAMAAAFAKAVLHEITPKIKQLSPQSGELRDRFLQDICESDPYNEKLRTEEDKGGLLKDCYSWIFDDPQFLKWQNSKDDRLLWIKGEPGKGKTMLMIGVVDMLTDQLNGFSGLSYFFLQSSVPHLNNGVSVLRGLIWKLLFAYPHLQKYIPDEYGSKSKDAGKDLFQGPNTFPTLKMMLSSMLKDSSLETVYILVDALDECDRDLNRLIQWISRDAFEPLSKAKWLLSSRHTPVIHEIFRSESQRPVLILELTEKHTHRAVRRFIELKVEGLAKKKAYGDELHRNVEAVLISRAESTFLWAFLVCDRLDKIPRRKTMSELEKFPSGLGPFYDRMLRQIEELDEDDRDFCKQILRTVAACYRPLSLEELSSLVEVPEAEVDDVRDLVELCGSLLALRDQTIYFVHHSAKEYLLANSYVEEHGLILSRSLDIMSSVLRKDIYGLREPACSVDKVKLSKHDSLARACYSCFYWVDHLCQIDTGHENQIDFRDGGDIYLFLKTYFLYWLEALCLMGGVSGAVNMIQKLVAVFSPDQTPNLNKFVRDAERFISNHRGIIECAPLQIYSSALAFSPRASIVKRLFLDHIPTWIDHTPVVEENWSNFIQLLDHPEGVMTAAFTSDGRLATSGVSDHVVRLWDPSTGALIQSHKRDTEGITAVAFSSDNKVVSACDDQLIRFRDMDTGNLLRTIHYPSEVLFLAFSPNGEVLASGHFDVTIRLWDSSTGGLKLILEGHSIRISALSFSTDGTLLASASWDTTVRIWDPLSGDTIWDLQGHPEEVRTVVFSPNNRHVASGSSDGTIRLWDISTGELANVLEGHISDVMSVAFSPEDNNILASGSGDGTVRLWDISTRATISILTGHWSSVNAISFSDDGKFLASGSEDHTVRLWDPSLRTFESALEWRLGPISAAEFSLDGKIVASGSQTGMVLLWNADGEYTRLGELSEHVTALAISPDNKQVACGSLDGVIQIWDAAERCVILTLQEGDLEEADSQLDGFRLLPISALSFSLDGKFLAYGIENEDNEYFSIKIWDLSTGECAYFSAEESDIINALAFSSDGETLAAGFCDRTVRIWNLQTKDCIKCVVTPDKTNWLSFSGDGLSLETDQGIIELAFFGTSEIQYGPLRLPALSICGDWVVWQGEYKLWLPSDYRPVRWVVRNNTLALGLGSGRVVFLGFR</sequence>
<dbReference type="Pfam" id="PF23342">
    <property type="entry name" value="WDR90_beta-prop_4th"/>
    <property type="match status" value="1"/>
</dbReference>
<dbReference type="PRINTS" id="PR00320">
    <property type="entry name" value="GPROTEINBRPT"/>
</dbReference>
<feature type="repeat" description="WD" evidence="3">
    <location>
        <begin position="976"/>
        <end position="1012"/>
    </location>
</feature>
<dbReference type="PANTHER" id="PTHR19848">
    <property type="entry name" value="WD40 REPEAT PROTEIN"/>
    <property type="match status" value="1"/>
</dbReference>
<dbReference type="SUPFAM" id="SSF52540">
    <property type="entry name" value="P-loop containing nucleoside triphosphate hydrolases"/>
    <property type="match status" value="1"/>
</dbReference>
<dbReference type="Gene3D" id="2.130.10.10">
    <property type="entry name" value="YVTN repeat-like/Quinoprotein amine dehydrogenase"/>
    <property type="match status" value="4"/>
</dbReference>
<dbReference type="Gene3D" id="3.40.50.300">
    <property type="entry name" value="P-loop containing nucleotide triphosphate hydrolases"/>
    <property type="match status" value="1"/>
</dbReference>
<dbReference type="Proteomes" id="UP000223968">
    <property type="component" value="Unassembled WGS sequence"/>
</dbReference>
<dbReference type="InterPro" id="IPR027417">
    <property type="entry name" value="P-loop_NTPase"/>
</dbReference>
<evidence type="ECO:0000256" key="3">
    <source>
        <dbReference type="PROSITE-ProRule" id="PRU00221"/>
    </source>
</evidence>
<evidence type="ECO:0000256" key="1">
    <source>
        <dbReference type="ARBA" id="ARBA00022574"/>
    </source>
</evidence>
<keyword evidence="1 3" id="KW-0853">WD repeat</keyword>
<protein>
    <recommendedName>
        <fullName evidence="4">NACHT domain-containing protein</fullName>
    </recommendedName>
</protein>
<accession>A0A2B7XSE0</accession>
<feature type="repeat" description="WD" evidence="3">
    <location>
        <begin position="1102"/>
        <end position="1144"/>
    </location>
</feature>
<dbReference type="OrthoDB" id="674604at2759"/>
<dbReference type="SUPFAM" id="SSF53167">
    <property type="entry name" value="Purine and uridine phosphorylases"/>
    <property type="match status" value="1"/>
</dbReference>
<comment type="caution">
    <text evidence="5">The sequence shown here is derived from an EMBL/GenBank/DDBJ whole genome shotgun (WGS) entry which is preliminary data.</text>
</comment>
<dbReference type="InterPro" id="IPR056884">
    <property type="entry name" value="NPHP3-like_N"/>
</dbReference>
<gene>
    <name evidence="5" type="ORF">AJ79_04706</name>
</gene>
<feature type="domain" description="NACHT" evidence="4">
    <location>
        <begin position="371"/>
        <end position="521"/>
    </location>
</feature>
<dbReference type="SMART" id="SM00320">
    <property type="entry name" value="WD40"/>
    <property type="match status" value="11"/>
</dbReference>
<evidence type="ECO:0000313" key="6">
    <source>
        <dbReference type="Proteomes" id="UP000223968"/>
    </source>
</evidence>
<dbReference type="InterPro" id="IPR001680">
    <property type="entry name" value="WD40_rpt"/>
</dbReference>
<dbReference type="Gene3D" id="3.40.50.1580">
    <property type="entry name" value="Nucleoside phosphorylase domain"/>
    <property type="match status" value="1"/>
</dbReference>
<name>A0A2B7XSE0_9EURO</name>
<feature type="repeat" description="WD" evidence="3">
    <location>
        <begin position="894"/>
        <end position="935"/>
    </location>
</feature>
<dbReference type="Pfam" id="PF24883">
    <property type="entry name" value="NPHP3_N"/>
    <property type="match status" value="1"/>
</dbReference>
<evidence type="ECO:0000256" key="2">
    <source>
        <dbReference type="ARBA" id="ARBA00022737"/>
    </source>
</evidence>
<dbReference type="GO" id="GO:0009116">
    <property type="term" value="P:nucleoside metabolic process"/>
    <property type="evidence" value="ECO:0007669"/>
    <property type="project" value="InterPro"/>
</dbReference>
<feature type="repeat" description="WD" evidence="3">
    <location>
        <begin position="1329"/>
        <end position="1370"/>
    </location>
</feature>
<dbReference type="InterPro" id="IPR020472">
    <property type="entry name" value="WD40_PAC1"/>
</dbReference>
<proteinExistence type="predicted"/>
<feature type="repeat" description="WD" evidence="3">
    <location>
        <begin position="1018"/>
        <end position="1050"/>
    </location>
</feature>
<dbReference type="EMBL" id="PDNB01000069">
    <property type="protein sequence ID" value="PGH11683.1"/>
    <property type="molecule type" value="Genomic_DNA"/>
</dbReference>
<dbReference type="PROSITE" id="PS00678">
    <property type="entry name" value="WD_REPEATS_1"/>
    <property type="match status" value="4"/>
</dbReference>
<organism evidence="5 6">
    <name type="scientific">Helicocarpus griseus UAMH5409</name>
    <dbReference type="NCBI Taxonomy" id="1447875"/>
    <lineage>
        <taxon>Eukaryota</taxon>
        <taxon>Fungi</taxon>
        <taxon>Dikarya</taxon>
        <taxon>Ascomycota</taxon>
        <taxon>Pezizomycotina</taxon>
        <taxon>Eurotiomycetes</taxon>
        <taxon>Eurotiomycetidae</taxon>
        <taxon>Onygenales</taxon>
        <taxon>Ajellomycetaceae</taxon>
        <taxon>Helicocarpus</taxon>
    </lineage>
</organism>
<dbReference type="InterPro" id="IPR019775">
    <property type="entry name" value="WD40_repeat_CS"/>
</dbReference>
<dbReference type="PROSITE" id="PS50837">
    <property type="entry name" value="NACHT"/>
    <property type="match status" value="1"/>
</dbReference>
<evidence type="ECO:0000313" key="5">
    <source>
        <dbReference type="EMBL" id="PGH11683.1"/>
    </source>
</evidence>
<keyword evidence="6" id="KW-1185">Reference proteome</keyword>
<dbReference type="InterPro" id="IPR007111">
    <property type="entry name" value="NACHT_NTPase"/>
</dbReference>